<sequence>MRPRGSINPFDSWPDFDNQSIPVDRLKWICDQQFGSRAMGQMWVPTLLTSRPAFLSTLTISTSHNDIMSREFGTVGWPPRTESRERVLVRGEVLRMIQECLDDERLRLADATVISVIHLLASEIMSCDERAILVHRNGLLKLIQQRGGLQRLGANGSIAGDAHTTAHVKIRDALKRTDMTDCWGKLTGVLLWICLVAGAAAGPGEGEDLEAQQFIAAVLVRCFCLLAFQYGRSLTKTVKLMARIQAKLAQWRWDGRLVHAPADYGASTGPLYAPIRYRDFIGPFYAPMDYRTFPGPLFAPADSNIFEPNGSGEAAGSTRVSSEGRDDKYTTTTAGDYAK</sequence>
<dbReference type="PANTHER" id="PTHR37540:SF5">
    <property type="entry name" value="TRANSCRIPTION FACTOR DOMAIN-CONTAINING PROTEIN"/>
    <property type="match status" value="1"/>
</dbReference>
<evidence type="ECO:0000256" key="1">
    <source>
        <dbReference type="SAM" id="MobiDB-lite"/>
    </source>
</evidence>
<dbReference type="EMBL" id="MU005988">
    <property type="protein sequence ID" value="KAF2859830.1"/>
    <property type="molecule type" value="Genomic_DNA"/>
</dbReference>
<dbReference type="OrthoDB" id="4159781at2759"/>
<feature type="compositionally biased region" description="Polar residues" evidence="1">
    <location>
        <begin position="330"/>
        <end position="339"/>
    </location>
</feature>
<keyword evidence="3" id="KW-1185">Reference proteome</keyword>
<dbReference type="Proteomes" id="UP000799421">
    <property type="component" value="Unassembled WGS sequence"/>
</dbReference>
<feature type="region of interest" description="Disordered" evidence="1">
    <location>
        <begin position="308"/>
        <end position="339"/>
    </location>
</feature>
<dbReference type="PANTHER" id="PTHR37540">
    <property type="entry name" value="TRANSCRIPTION FACTOR (ACR-2), PUTATIVE-RELATED-RELATED"/>
    <property type="match status" value="1"/>
</dbReference>
<dbReference type="Pfam" id="PF11951">
    <property type="entry name" value="Fungal_trans_2"/>
    <property type="match status" value="1"/>
</dbReference>
<accession>A0A6A7BX75</accession>
<organism evidence="2 3">
    <name type="scientific">Piedraia hortae CBS 480.64</name>
    <dbReference type="NCBI Taxonomy" id="1314780"/>
    <lineage>
        <taxon>Eukaryota</taxon>
        <taxon>Fungi</taxon>
        <taxon>Dikarya</taxon>
        <taxon>Ascomycota</taxon>
        <taxon>Pezizomycotina</taxon>
        <taxon>Dothideomycetes</taxon>
        <taxon>Dothideomycetidae</taxon>
        <taxon>Capnodiales</taxon>
        <taxon>Piedraiaceae</taxon>
        <taxon>Piedraia</taxon>
    </lineage>
</organism>
<name>A0A6A7BX75_9PEZI</name>
<dbReference type="InterPro" id="IPR021858">
    <property type="entry name" value="Fun_TF"/>
</dbReference>
<protein>
    <recommendedName>
        <fullName evidence="4">Transcription factor domain-containing protein</fullName>
    </recommendedName>
</protein>
<reference evidence="2" key="1">
    <citation type="journal article" date="2020" name="Stud. Mycol.">
        <title>101 Dothideomycetes genomes: a test case for predicting lifestyles and emergence of pathogens.</title>
        <authorList>
            <person name="Haridas S."/>
            <person name="Albert R."/>
            <person name="Binder M."/>
            <person name="Bloem J."/>
            <person name="Labutti K."/>
            <person name="Salamov A."/>
            <person name="Andreopoulos B."/>
            <person name="Baker S."/>
            <person name="Barry K."/>
            <person name="Bills G."/>
            <person name="Bluhm B."/>
            <person name="Cannon C."/>
            <person name="Castanera R."/>
            <person name="Culley D."/>
            <person name="Daum C."/>
            <person name="Ezra D."/>
            <person name="Gonzalez J."/>
            <person name="Henrissat B."/>
            <person name="Kuo A."/>
            <person name="Liang C."/>
            <person name="Lipzen A."/>
            <person name="Lutzoni F."/>
            <person name="Magnuson J."/>
            <person name="Mondo S."/>
            <person name="Nolan M."/>
            <person name="Ohm R."/>
            <person name="Pangilinan J."/>
            <person name="Park H.-J."/>
            <person name="Ramirez L."/>
            <person name="Alfaro M."/>
            <person name="Sun H."/>
            <person name="Tritt A."/>
            <person name="Yoshinaga Y."/>
            <person name="Zwiers L.-H."/>
            <person name="Turgeon B."/>
            <person name="Goodwin S."/>
            <person name="Spatafora J."/>
            <person name="Crous P."/>
            <person name="Grigoriev I."/>
        </authorList>
    </citation>
    <scope>NUCLEOTIDE SEQUENCE</scope>
    <source>
        <strain evidence="2">CBS 480.64</strain>
    </source>
</reference>
<gene>
    <name evidence="2" type="ORF">K470DRAFT_248603</name>
</gene>
<evidence type="ECO:0000313" key="3">
    <source>
        <dbReference type="Proteomes" id="UP000799421"/>
    </source>
</evidence>
<dbReference type="AlphaFoldDB" id="A0A6A7BX75"/>
<proteinExistence type="predicted"/>
<evidence type="ECO:0000313" key="2">
    <source>
        <dbReference type="EMBL" id="KAF2859830.1"/>
    </source>
</evidence>
<evidence type="ECO:0008006" key="4">
    <source>
        <dbReference type="Google" id="ProtNLM"/>
    </source>
</evidence>